<evidence type="ECO:0000313" key="7">
    <source>
        <dbReference type="EMBL" id="KAE8693524.1"/>
    </source>
</evidence>
<dbReference type="InterPro" id="IPR036396">
    <property type="entry name" value="Cyt_P450_sf"/>
</dbReference>
<dbReference type="GO" id="GO:0004497">
    <property type="term" value="F:monooxygenase activity"/>
    <property type="evidence" value="ECO:0007669"/>
    <property type="project" value="InterPro"/>
</dbReference>
<accession>A0A6A2ZNC4</accession>
<evidence type="ECO:0000313" key="8">
    <source>
        <dbReference type="Proteomes" id="UP000436088"/>
    </source>
</evidence>
<protein>
    <submittedName>
        <fullName evidence="7">Uncharacterized protein</fullName>
    </submittedName>
</protein>
<dbReference type="SUPFAM" id="SSF48264">
    <property type="entry name" value="Cytochrome P450"/>
    <property type="match status" value="1"/>
</dbReference>
<evidence type="ECO:0000256" key="6">
    <source>
        <dbReference type="SAM" id="Phobius"/>
    </source>
</evidence>
<keyword evidence="2" id="KW-0349">Heme</keyword>
<dbReference type="Gene3D" id="1.10.630.10">
    <property type="entry name" value="Cytochrome P450"/>
    <property type="match status" value="1"/>
</dbReference>
<dbReference type="EMBL" id="VEPZ02001118">
    <property type="protein sequence ID" value="KAE8693524.1"/>
    <property type="molecule type" value="Genomic_DNA"/>
</dbReference>
<evidence type="ECO:0000256" key="4">
    <source>
        <dbReference type="ARBA" id="ARBA00023002"/>
    </source>
</evidence>
<dbReference type="Pfam" id="PF00067">
    <property type="entry name" value="p450"/>
    <property type="match status" value="1"/>
</dbReference>
<dbReference type="InterPro" id="IPR001128">
    <property type="entry name" value="Cyt_P450"/>
</dbReference>
<dbReference type="GO" id="GO:0020037">
    <property type="term" value="F:heme binding"/>
    <property type="evidence" value="ECO:0007669"/>
    <property type="project" value="InterPro"/>
</dbReference>
<gene>
    <name evidence="7" type="ORF">F3Y22_tig00110809pilonHSYRG00095</name>
</gene>
<reference evidence="7" key="1">
    <citation type="submission" date="2019-09" db="EMBL/GenBank/DDBJ databases">
        <title>Draft genome information of white flower Hibiscus syriacus.</title>
        <authorList>
            <person name="Kim Y.-M."/>
        </authorList>
    </citation>
    <scope>NUCLEOTIDE SEQUENCE [LARGE SCALE GENOMIC DNA]</scope>
    <source>
        <strain evidence="7">YM2019G1</strain>
    </source>
</reference>
<comment type="caution">
    <text evidence="7">The sequence shown here is derived from an EMBL/GenBank/DDBJ whole genome shotgun (WGS) entry which is preliminary data.</text>
</comment>
<keyword evidence="3" id="KW-0479">Metal-binding</keyword>
<dbReference type="GO" id="GO:0005506">
    <property type="term" value="F:iron ion binding"/>
    <property type="evidence" value="ECO:0007669"/>
    <property type="project" value="InterPro"/>
</dbReference>
<evidence type="ECO:0000256" key="5">
    <source>
        <dbReference type="ARBA" id="ARBA00023004"/>
    </source>
</evidence>
<dbReference type="PANTHER" id="PTHR47955:SF8">
    <property type="entry name" value="CYTOCHROME P450 71D11-LIKE"/>
    <property type="match status" value="1"/>
</dbReference>
<organism evidence="7 8">
    <name type="scientific">Hibiscus syriacus</name>
    <name type="common">Rose of Sharon</name>
    <dbReference type="NCBI Taxonomy" id="106335"/>
    <lineage>
        <taxon>Eukaryota</taxon>
        <taxon>Viridiplantae</taxon>
        <taxon>Streptophyta</taxon>
        <taxon>Embryophyta</taxon>
        <taxon>Tracheophyta</taxon>
        <taxon>Spermatophyta</taxon>
        <taxon>Magnoliopsida</taxon>
        <taxon>eudicotyledons</taxon>
        <taxon>Gunneridae</taxon>
        <taxon>Pentapetalae</taxon>
        <taxon>rosids</taxon>
        <taxon>malvids</taxon>
        <taxon>Malvales</taxon>
        <taxon>Malvaceae</taxon>
        <taxon>Malvoideae</taxon>
        <taxon>Hibiscus</taxon>
    </lineage>
</organism>
<dbReference type="Proteomes" id="UP000436088">
    <property type="component" value="Unassembled WGS sequence"/>
</dbReference>
<keyword evidence="6" id="KW-0472">Membrane</keyword>
<keyword evidence="5" id="KW-0408">Iron</keyword>
<evidence type="ECO:0000256" key="3">
    <source>
        <dbReference type="ARBA" id="ARBA00022723"/>
    </source>
</evidence>
<sequence>MENQLPCYLLLSTSLIFIFMALRTWLNSKSNQFASKLPPGPPKLPLIGNLHLFIGTQPHHCLACLAHKYGPLMLLQLGEVPTIVISSADAAKQVMKTHDSILAVRPFLYAAARITYNFQDMVFSRGDYS</sequence>
<dbReference type="GO" id="GO:0016705">
    <property type="term" value="F:oxidoreductase activity, acting on paired donors, with incorporation or reduction of molecular oxygen"/>
    <property type="evidence" value="ECO:0007669"/>
    <property type="project" value="InterPro"/>
</dbReference>
<feature type="transmembrane region" description="Helical" evidence="6">
    <location>
        <begin position="7"/>
        <end position="26"/>
    </location>
</feature>
<evidence type="ECO:0000256" key="1">
    <source>
        <dbReference type="ARBA" id="ARBA00010617"/>
    </source>
</evidence>
<comment type="similarity">
    <text evidence="1">Belongs to the cytochrome P450 family.</text>
</comment>
<keyword evidence="6" id="KW-1133">Transmembrane helix</keyword>
<keyword evidence="4" id="KW-0560">Oxidoreductase</keyword>
<dbReference type="PANTHER" id="PTHR47955">
    <property type="entry name" value="CYTOCHROME P450 FAMILY 71 PROTEIN"/>
    <property type="match status" value="1"/>
</dbReference>
<proteinExistence type="inferred from homology"/>
<keyword evidence="8" id="KW-1185">Reference proteome</keyword>
<keyword evidence="6" id="KW-0812">Transmembrane</keyword>
<evidence type="ECO:0000256" key="2">
    <source>
        <dbReference type="ARBA" id="ARBA00022617"/>
    </source>
</evidence>
<name>A0A6A2ZNC4_HIBSY</name>
<dbReference type="AlphaFoldDB" id="A0A6A2ZNC4"/>